<evidence type="ECO:0008006" key="4">
    <source>
        <dbReference type="Google" id="ProtNLM"/>
    </source>
</evidence>
<organism evidence="2 3">
    <name type="scientific">Acidipila rosea</name>
    <dbReference type="NCBI Taxonomy" id="768535"/>
    <lineage>
        <taxon>Bacteria</taxon>
        <taxon>Pseudomonadati</taxon>
        <taxon>Acidobacteriota</taxon>
        <taxon>Terriglobia</taxon>
        <taxon>Terriglobales</taxon>
        <taxon>Acidobacteriaceae</taxon>
        <taxon>Acidipila</taxon>
    </lineage>
</organism>
<evidence type="ECO:0000256" key="1">
    <source>
        <dbReference type="SAM" id="Coils"/>
    </source>
</evidence>
<accession>A0A4R1KTE1</accession>
<dbReference type="Gene3D" id="3.40.50.300">
    <property type="entry name" value="P-loop containing nucleotide triphosphate hydrolases"/>
    <property type="match status" value="1"/>
</dbReference>
<dbReference type="SUPFAM" id="SSF52540">
    <property type="entry name" value="P-loop containing nucleoside triphosphate hydrolases"/>
    <property type="match status" value="1"/>
</dbReference>
<dbReference type="Proteomes" id="UP000295210">
    <property type="component" value="Unassembled WGS sequence"/>
</dbReference>
<comment type="caution">
    <text evidence="2">The sequence shown here is derived from an EMBL/GenBank/DDBJ whole genome shotgun (WGS) entry which is preliminary data.</text>
</comment>
<dbReference type="AlphaFoldDB" id="A0A4R1KTE1"/>
<sequence length="631" mass="70772">MAFNPLQLRFIRFLGPGKDPVHFPFKSGFNVLYGSSDTGKTFLVEAIDFMLGAGDDLRDIPERNGFDTILLGITVHGKDYTVHRSVNKGAFKLFDGLLDEVPADEKLAKKLSAAHTTKNYDNLSHWLLQQIGLDKKQILYSKEKGTLKSLGFRALAHLCVIAYPRITSNKSPILTGQWLEATREYGVFRLLLTGLDDSSVTPETAAPAELKPQIERKPLNADTVSQLISDYEDELLQLTGNPEGLEQEEHDINDAIDKLQASIRTMEGKINTTTKQRREVYESYSRMVARNNEIVELLDRFRLLDQQYTNDLKRLAAIQQSGQFFVLRDPMQCPLCGALPEGQHHEAACDGNVDAVTRAAAAEIAKIKLLQTELHETVASLTSENKIIVDDVSTLRADLKNYQQEIDSALSPDFSSARDEHTKLIERRARVEQAIVLQKRIKSLQRRIDEPTKPTKPEAIAVEEPSSAVAQYISQSVLRDYSMTVGDILQQWDFPGATDVYFDERTKDVVIGGRPRGSRGAGLCAITYSAFVLALFEYCRSRSMPHPGFVILDSPLIAYKEPMPDDEDITATDLKPRFYEHLEKFSGEQQIFVIDNTDPPPEDADKGIHFTANEKLGRYGLFPSVKRPPAK</sequence>
<gene>
    <name evidence="2" type="ORF">C7378_3522</name>
</gene>
<dbReference type="RefSeq" id="WP_131999489.1">
    <property type="nucleotide sequence ID" value="NZ_SMGK01000009.1"/>
</dbReference>
<proteinExistence type="predicted"/>
<keyword evidence="3" id="KW-1185">Reference proteome</keyword>
<dbReference type="EMBL" id="SMGK01000009">
    <property type="protein sequence ID" value="TCK68445.1"/>
    <property type="molecule type" value="Genomic_DNA"/>
</dbReference>
<evidence type="ECO:0000313" key="2">
    <source>
        <dbReference type="EMBL" id="TCK68445.1"/>
    </source>
</evidence>
<name>A0A4R1KTE1_9BACT</name>
<evidence type="ECO:0000313" key="3">
    <source>
        <dbReference type="Proteomes" id="UP000295210"/>
    </source>
</evidence>
<protein>
    <recommendedName>
        <fullName evidence="4">AAA domain-containing protein</fullName>
    </recommendedName>
</protein>
<dbReference type="InterPro" id="IPR027417">
    <property type="entry name" value="P-loop_NTPase"/>
</dbReference>
<dbReference type="OrthoDB" id="103556at2"/>
<keyword evidence="1" id="KW-0175">Coiled coil</keyword>
<feature type="coiled-coil region" evidence="1">
    <location>
        <begin position="245"/>
        <end position="276"/>
    </location>
</feature>
<reference evidence="2 3" key="1">
    <citation type="submission" date="2019-03" db="EMBL/GenBank/DDBJ databases">
        <title>Genomic Encyclopedia of Type Strains, Phase IV (KMG-IV): sequencing the most valuable type-strain genomes for metagenomic binning, comparative biology and taxonomic classification.</title>
        <authorList>
            <person name="Goeker M."/>
        </authorList>
    </citation>
    <scope>NUCLEOTIDE SEQUENCE [LARGE SCALE GENOMIC DNA]</scope>
    <source>
        <strain evidence="2 3">DSM 103428</strain>
    </source>
</reference>